<comment type="caution">
    <text evidence="1">The sequence shown here is derived from an EMBL/GenBank/DDBJ whole genome shotgun (WGS) entry which is preliminary data.</text>
</comment>
<dbReference type="GO" id="GO:0006355">
    <property type="term" value="P:regulation of DNA-templated transcription"/>
    <property type="evidence" value="ECO:0007669"/>
    <property type="project" value="InterPro"/>
</dbReference>
<proteinExistence type="predicted"/>
<dbReference type="EMBL" id="PYBW01000151">
    <property type="protein sequence ID" value="PYC67416.1"/>
    <property type="molecule type" value="Genomic_DNA"/>
</dbReference>
<dbReference type="Proteomes" id="UP000248039">
    <property type="component" value="Unassembled WGS sequence"/>
</dbReference>
<dbReference type="RefSeq" id="WP_110673120.1">
    <property type="nucleotide sequence ID" value="NZ_PYBW01000151.1"/>
</dbReference>
<organism evidence="1 2">
    <name type="scientific">Streptomyces tateyamensis</name>
    <dbReference type="NCBI Taxonomy" id="565073"/>
    <lineage>
        <taxon>Bacteria</taxon>
        <taxon>Bacillati</taxon>
        <taxon>Actinomycetota</taxon>
        <taxon>Actinomycetes</taxon>
        <taxon>Kitasatosporales</taxon>
        <taxon>Streptomycetaceae</taxon>
        <taxon>Streptomyces</taxon>
    </lineage>
</organism>
<keyword evidence="2" id="KW-1185">Reference proteome</keyword>
<dbReference type="InterPro" id="IPR036388">
    <property type="entry name" value="WH-like_DNA-bd_sf"/>
</dbReference>
<evidence type="ECO:0000313" key="1">
    <source>
        <dbReference type="EMBL" id="PYC67416.1"/>
    </source>
</evidence>
<evidence type="ECO:0000313" key="2">
    <source>
        <dbReference type="Proteomes" id="UP000248039"/>
    </source>
</evidence>
<dbReference type="AlphaFoldDB" id="A0A2V4MTJ7"/>
<name>A0A2V4MTJ7_9ACTN</name>
<dbReference type="InterPro" id="IPR016032">
    <property type="entry name" value="Sig_transdc_resp-reg_C-effctor"/>
</dbReference>
<accession>A0A2V4MTJ7</accession>
<dbReference type="Gene3D" id="1.10.10.10">
    <property type="entry name" value="Winged helix-like DNA-binding domain superfamily/Winged helix DNA-binding domain"/>
    <property type="match status" value="1"/>
</dbReference>
<protein>
    <recommendedName>
        <fullName evidence="3">HTH luxR-type domain-containing protein</fullName>
    </recommendedName>
</protein>
<dbReference type="SUPFAM" id="SSF46894">
    <property type="entry name" value="C-terminal effector domain of the bipartite response regulators"/>
    <property type="match status" value="1"/>
</dbReference>
<evidence type="ECO:0008006" key="3">
    <source>
        <dbReference type="Google" id="ProtNLM"/>
    </source>
</evidence>
<sequence>MRIAERNVQRARTYGVGSAIGSALRMNAAVVGGQQAVELLSEAVTVLGTTPAAYEHARALVDYGAALRRVGRLMEATEQLHQGMEAAVVCNADGLVSQARHELNASGLRPGRPLGTERNALSRAEYRVAELTVKGLTPSQIAERLEVPVSLIQRRLAAVHRKTGTDVEGLAAALDLPVDRPTDAPEEA</sequence>
<gene>
    <name evidence="1" type="ORF">C7C46_30210</name>
</gene>
<dbReference type="OrthoDB" id="3178131at2"/>
<dbReference type="GO" id="GO:0003677">
    <property type="term" value="F:DNA binding"/>
    <property type="evidence" value="ECO:0007669"/>
    <property type="project" value="InterPro"/>
</dbReference>
<reference evidence="1 2" key="1">
    <citation type="submission" date="2018-03" db="EMBL/GenBank/DDBJ databases">
        <title>Bioinformatic expansion and discovery of thiopeptide antibiotics.</title>
        <authorList>
            <person name="Schwalen C.J."/>
            <person name="Hudson G.A."/>
            <person name="Mitchell D.A."/>
        </authorList>
    </citation>
    <scope>NUCLEOTIDE SEQUENCE [LARGE SCALE GENOMIC DNA]</scope>
    <source>
        <strain evidence="1 2">ATCC 21389</strain>
    </source>
</reference>